<dbReference type="InterPro" id="IPR001048">
    <property type="entry name" value="Asp/Glu/Uridylate_kinase"/>
</dbReference>
<dbReference type="CDD" id="cd04911">
    <property type="entry name" value="ACT_AKiii-YclM-BS_1"/>
    <property type="match status" value="1"/>
</dbReference>
<evidence type="ECO:0000256" key="4">
    <source>
        <dbReference type="ARBA" id="ARBA00005139"/>
    </source>
</evidence>
<dbReference type="PANTHER" id="PTHR21499">
    <property type="entry name" value="ASPARTATE KINASE"/>
    <property type="match status" value="1"/>
</dbReference>
<dbReference type="PROSITE" id="PS00324">
    <property type="entry name" value="ASPARTOKINASE"/>
    <property type="match status" value="1"/>
</dbReference>
<keyword evidence="7 13" id="KW-0547">Nucleotide-binding</keyword>
<dbReference type="GO" id="GO:0005524">
    <property type="term" value="F:ATP binding"/>
    <property type="evidence" value="ECO:0007669"/>
    <property type="project" value="UniProtKB-KW"/>
</dbReference>
<reference evidence="17 18" key="1">
    <citation type="submission" date="2019-07" db="EMBL/GenBank/DDBJ databases">
        <title>Whole genome shotgun sequence of Cerasibacillus quisquiliarum NBRC 102429.</title>
        <authorList>
            <person name="Hosoyama A."/>
            <person name="Uohara A."/>
            <person name="Ohji S."/>
            <person name="Ichikawa N."/>
        </authorList>
    </citation>
    <scope>NUCLEOTIDE SEQUENCE [LARGE SCALE GENOMIC DNA]</scope>
    <source>
        <strain evidence="17 18">NBRC 102429</strain>
    </source>
</reference>
<feature type="domain" description="ACT" evidence="16">
    <location>
        <begin position="387"/>
        <end position="449"/>
    </location>
</feature>
<evidence type="ECO:0000256" key="1">
    <source>
        <dbReference type="ARBA" id="ARBA00003121"/>
    </source>
</evidence>
<sequence length="449" mass="50399">MKVVKFGGTSVADAKQIKKVGNIIKQDAERKFIVVSAPGKSVQYPNKITDQLIAFYYAENKQDKDFYLQSILERFDHMTRELEIDTAIVSEIEATIEAILHHDKDEELKLDEIKAIGEDSSAKIISSYLRKIGVDATYLNPKDAGIIVSKEPGNAQILPESYDNLYRLRHETGRFVIPGFFGYTHTNELVTFSRGGSDITGSIVAAGVRASLYENFTDVDSVYTVNPNIVPHPKKIDILTYKEMRELSYAGFSVFHDEALMPAFKSHIPVAIKNTNNPDSKGTYIVRKRKHHEECVVGIASDTGFSSLYVRKYLMNREIGFGRKLFSILEDEGVSFEHAPSGIDDMSVIIRDTQLTQEKEKNMIQRIQTELNPDTVQLEHGFAMIMIVGEGMMNTPGIAHKATTALKQAGVNIRMINQGSSEVSMMFGILESDINKAIISLYDMFFQQK</sequence>
<dbReference type="CDD" id="cd04916">
    <property type="entry name" value="ACT_AKiii-YclM-BS_2"/>
    <property type="match status" value="1"/>
</dbReference>
<dbReference type="UniPathway" id="UPA00050">
    <property type="reaction ID" value="UER00461"/>
</dbReference>
<evidence type="ECO:0000256" key="6">
    <source>
        <dbReference type="ARBA" id="ARBA00022679"/>
    </source>
</evidence>
<gene>
    <name evidence="17" type="primary">yclM</name>
    <name evidence="17" type="ORF">CQU01_13880</name>
</gene>
<comment type="catalytic activity">
    <reaction evidence="12 14">
        <text>L-aspartate + ATP = 4-phospho-L-aspartate + ADP</text>
        <dbReference type="Rhea" id="RHEA:23776"/>
        <dbReference type="ChEBI" id="CHEBI:29991"/>
        <dbReference type="ChEBI" id="CHEBI:30616"/>
        <dbReference type="ChEBI" id="CHEBI:57535"/>
        <dbReference type="ChEBI" id="CHEBI:456216"/>
        <dbReference type="EC" id="2.7.2.4"/>
    </reaction>
</comment>
<dbReference type="PROSITE" id="PS51671">
    <property type="entry name" value="ACT"/>
    <property type="match status" value="1"/>
</dbReference>
<proteinExistence type="inferred from homology"/>
<accession>A0A511UWY6</accession>
<comment type="pathway">
    <text evidence="3 15">Amino-acid biosynthesis; L-methionine biosynthesis via de novo pathway; L-homoserine from L-aspartate: step 1/3.</text>
</comment>
<dbReference type="SUPFAM" id="SSF55021">
    <property type="entry name" value="ACT-like"/>
    <property type="match status" value="2"/>
</dbReference>
<keyword evidence="15" id="KW-0028">Amino-acid biosynthesis</keyword>
<comment type="caution">
    <text evidence="17">The sequence shown here is derived from an EMBL/GenBank/DDBJ whole genome shotgun (WGS) entry which is preliminary data.</text>
</comment>
<evidence type="ECO:0000256" key="11">
    <source>
        <dbReference type="ARBA" id="ARBA00023154"/>
    </source>
</evidence>
<dbReference type="NCBIfam" id="TIGR00657">
    <property type="entry name" value="asp_kinases"/>
    <property type="match status" value="1"/>
</dbReference>
<dbReference type="InterPro" id="IPR002912">
    <property type="entry name" value="ACT_dom"/>
</dbReference>
<keyword evidence="18" id="KW-1185">Reference proteome</keyword>
<evidence type="ECO:0000256" key="5">
    <source>
        <dbReference type="ARBA" id="ARBA00010122"/>
    </source>
</evidence>
<dbReference type="Gene3D" id="1.20.120.1320">
    <property type="entry name" value="Aspartokinase, catalytic domain"/>
    <property type="match status" value="1"/>
</dbReference>
<dbReference type="InterPro" id="IPR036393">
    <property type="entry name" value="AceGlu_kinase-like_sf"/>
</dbReference>
<keyword evidence="8 14" id="KW-0418">Kinase</keyword>
<dbReference type="InterPro" id="IPR054352">
    <property type="entry name" value="ACT_Aspartokinase"/>
</dbReference>
<keyword evidence="6 14" id="KW-0808">Transferase</keyword>
<keyword evidence="10" id="KW-0220">Diaminopimelate biosynthesis</keyword>
<dbReference type="FunFam" id="3.30.2130.10:FF:000001">
    <property type="entry name" value="Bifunctional aspartokinase/homoserine dehydrogenase"/>
    <property type="match status" value="1"/>
</dbReference>
<keyword evidence="9 13" id="KW-0067">ATP-binding</keyword>
<dbReference type="PANTHER" id="PTHR21499:SF67">
    <property type="entry name" value="ASPARTOKINASE 3"/>
    <property type="match status" value="1"/>
</dbReference>
<dbReference type="EC" id="2.7.2.4" evidence="14"/>
<dbReference type="GO" id="GO:0009090">
    <property type="term" value="P:homoserine biosynthetic process"/>
    <property type="evidence" value="ECO:0007669"/>
    <property type="project" value="TreeGrafter"/>
</dbReference>
<comment type="pathway">
    <text evidence="4 15">Amino-acid biosynthesis; L-threonine biosynthesis; L-threonine from L-aspartate: step 1/5.</text>
</comment>
<evidence type="ECO:0000256" key="13">
    <source>
        <dbReference type="PIRSR" id="PIRSR000726-1"/>
    </source>
</evidence>
<dbReference type="GO" id="GO:0019877">
    <property type="term" value="P:diaminopimelate biosynthetic process"/>
    <property type="evidence" value="ECO:0007669"/>
    <property type="project" value="UniProtKB-KW"/>
</dbReference>
<protein>
    <recommendedName>
        <fullName evidence="14">Aspartokinase</fullName>
        <ecNumber evidence="14">2.7.2.4</ecNumber>
    </recommendedName>
</protein>
<comment type="function">
    <text evidence="1">Catalyzes the phosphorylation of the beta-carboxyl group of aspartic acid with ATP to yield 4-phospho-L-aspartate, which is involved in the branched biosynthetic pathway leading to the biosynthesis of amino acids threonine, isoleucine and methionine.</text>
</comment>
<dbReference type="Proteomes" id="UP000321491">
    <property type="component" value="Unassembled WGS sequence"/>
</dbReference>
<dbReference type="InterPro" id="IPR042199">
    <property type="entry name" value="AsparK_Bifunc_asparK/hSer_DH"/>
</dbReference>
<dbReference type="InterPro" id="IPR018042">
    <property type="entry name" value="Aspartate_kinase_CS"/>
</dbReference>
<dbReference type="UniPathway" id="UPA00051">
    <property type="reaction ID" value="UER00462"/>
</dbReference>
<dbReference type="FunFam" id="3.40.1160.10:FF:000027">
    <property type="entry name" value="Aspartokinase"/>
    <property type="match status" value="1"/>
</dbReference>
<dbReference type="GO" id="GO:0009088">
    <property type="term" value="P:threonine biosynthetic process"/>
    <property type="evidence" value="ECO:0007669"/>
    <property type="project" value="UniProtKB-UniPathway"/>
</dbReference>
<dbReference type="GO" id="GO:0005829">
    <property type="term" value="C:cytosol"/>
    <property type="evidence" value="ECO:0007669"/>
    <property type="project" value="TreeGrafter"/>
</dbReference>
<evidence type="ECO:0000256" key="3">
    <source>
        <dbReference type="ARBA" id="ARBA00004986"/>
    </source>
</evidence>
<dbReference type="SUPFAM" id="SSF53633">
    <property type="entry name" value="Carbamate kinase-like"/>
    <property type="match status" value="1"/>
</dbReference>
<dbReference type="Pfam" id="PF00696">
    <property type="entry name" value="AA_kinase"/>
    <property type="match status" value="1"/>
</dbReference>
<evidence type="ECO:0000256" key="7">
    <source>
        <dbReference type="ARBA" id="ARBA00022741"/>
    </source>
</evidence>
<evidence type="ECO:0000256" key="14">
    <source>
        <dbReference type="RuleBase" id="RU003448"/>
    </source>
</evidence>
<dbReference type="UniPathway" id="UPA00034">
    <property type="reaction ID" value="UER00015"/>
</dbReference>
<evidence type="ECO:0000313" key="17">
    <source>
        <dbReference type="EMBL" id="GEN31150.1"/>
    </source>
</evidence>
<dbReference type="OrthoDB" id="9799110at2"/>
<feature type="binding site" evidence="13">
    <location>
        <begin position="5"/>
        <end position="8"/>
    </location>
    <ligand>
        <name>ATP</name>
        <dbReference type="ChEBI" id="CHEBI:30616"/>
    </ligand>
</feature>
<dbReference type="AlphaFoldDB" id="A0A511UWY6"/>
<evidence type="ECO:0000256" key="10">
    <source>
        <dbReference type="ARBA" id="ARBA00022915"/>
    </source>
</evidence>
<evidence type="ECO:0000256" key="15">
    <source>
        <dbReference type="RuleBase" id="RU004249"/>
    </source>
</evidence>
<dbReference type="Gene3D" id="3.40.1160.10">
    <property type="entry name" value="Acetylglutamate kinase-like"/>
    <property type="match status" value="1"/>
</dbReference>
<evidence type="ECO:0000256" key="12">
    <source>
        <dbReference type="ARBA" id="ARBA00047872"/>
    </source>
</evidence>
<keyword evidence="11" id="KW-0457">Lysine biosynthesis</keyword>
<comment type="pathway">
    <text evidence="2 15">Amino-acid biosynthesis; L-lysine biosynthesis via DAP pathway; (S)-tetrahydrodipicolinate from L-aspartate: step 1/4.</text>
</comment>
<evidence type="ECO:0000256" key="2">
    <source>
        <dbReference type="ARBA" id="ARBA00004766"/>
    </source>
</evidence>
<evidence type="ECO:0000256" key="8">
    <source>
        <dbReference type="ARBA" id="ARBA00022777"/>
    </source>
</evidence>
<dbReference type="NCBIfam" id="NF006540">
    <property type="entry name" value="PRK09034.1"/>
    <property type="match status" value="1"/>
</dbReference>
<evidence type="ECO:0000313" key="18">
    <source>
        <dbReference type="Proteomes" id="UP000321491"/>
    </source>
</evidence>
<evidence type="ECO:0000259" key="16">
    <source>
        <dbReference type="PROSITE" id="PS51671"/>
    </source>
</evidence>
<dbReference type="Gene3D" id="3.30.2130.10">
    <property type="entry name" value="VC0802-like"/>
    <property type="match status" value="1"/>
</dbReference>
<comment type="similarity">
    <text evidence="5 14">Belongs to the aspartokinase family.</text>
</comment>
<feature type="binding site" evidence="13">
    <location>
        <position position="223"/>
    </location>
    <ligand>
        <name>ATP</name>
        <dbReference type="ChEBI" id="CHEBI:30616"/>
    </ligand>
</feature>
<dbReference type="InterPro" id="IPR005260">
    <property type="entry name" value="Asp_kin_monofn"/>
</dbReference>
<dbReference type="InterPro" id="IPR001341">
    <property type="entry name" value="Asp_kinase"/>
</dbReference>
<dbReference type="EMBL" id="BJXW01000012">
    <property type="protein sequence ID" value="GEN31150.1"/>
    <property type="molecule type" value="Genomic_DNA"/>
</dbReference>
<name>A0A511UWY6_9BACI</name>
<feature type="binding site" evidence="13">
    <location>
        <begin position="217"/>
        <end position="218"/>
    </location>
    <ligand>
        <name>ATP</name>
        <dbReference type="ChEBI" id="CHEBI:30616"/>
    </ligand>
</feature>
<dbReference type="Pfam" id="PF22468">
    <property type="entry name" value="ACT_9"/>
    <property type="match status" value="1"/>
</dbReference>
<dbReference type="InterPro" id="IPR045865">
    <property type="entry name" value="ACT-like_dom_sf"/>
</dbReference>
<feature type="binding site" evidence="13">
    <location>
        <position position="118"/>
    </location>
    <ligand>
        <name>substrate</name>
    </ligand>
</feature>
<evidence type="ECO:0000256" key="9">
    <source>
        <dbReference type="ARBA" id="ARBA00022840"/>
    </source>
</evidence>
<dbReference type="PIRSF" id="PIRSF000726">
    <property type="entry name" value="Asp_kin"/>
    <property type="match status" value="1"/>
</dbReference>
<dbReference type="GO" id="GO:0009089">
    <property type="term" value="P:lysine biosynthetic process via diaminopimelate"/>
    <property type="evidence" value="ECO:0007669"/>
    <property type="project" value="UniProtKB-UniPathway"/>
</dbReference>
<dbReference type="RefSeq" id="WP_146937080.1">
    <property type="nucleotide sequence ID" value="NZ_BJXW01000012.1"/>
</dbReference>
<organism evidence="17 18">
    <name type="scientific">Cerasibacillus quisquiliarum</name>
    <dbReference type="NCBI Taxonomy" id="227865"/>
    <lineage>
        <taxon>Bacteria</taxon>
        <taxon>Bacillati</taxon>
        <taxon>Bacillota</taxon>
        <taxon>Bacilli</taxon>
        <taxon>Bacillales</taxon>
        <taxon>Bacillaceae</taxon>
        <taxon>Cerasibacillus</taxon>
    </lineage>
</organism>
<dbReference type="GO" id="GO:0004072">
    <property type="term" value="F:aspartate kinase activity"/>
    <property type="evidence" value="ECO:0007669"/>
    <property type="project" value="UniProtKB-EC"/>
</dbReference>
<feature type="binding site" evidence="13">
    <location>
        <position position="49"/>
    </location>
    <ligand>
        <name>substrate</name>
    </ligand>
</feature>